<reference evidence="1" key="2">
    <citation type="journal article" date="2015" name="Fish Shellfish Immunol.">
        <title>Early steps in the European eel (Anguilla anguilla)-Vibrio vulnificus interaction in the gills: Role of the RtxA13 toxin.</title>
        <authorList>
            <person name="Callol A."/>
            <person name="Pajuelo D."/>
            <person name="Ebbesson L."/>
            <person name="Teles M."/>
            <person name="MacKenzie S."/>
            <person name="Amaro C."/>
        </authorList>
    </citation>
    <scope>NUCLEOTIDE SEQUENCE</scope>
</reference>
<protein>
    <submittedName>
        <fullName evidence="1">Uncharacterized protein</fullName>
    </submittedName>
</protein>
<sequence>MDPHLHPEIPITHPKVKHFNFMCTRTT</sequence>
<reference evidence="1" key="1">
    <citation type="submission" date="2014-11" db="EMBL/GenBank/DDBJ databases">
        <authorList>
            <person name="Amaro Gonzalez C."/>
        </authorList>
    </citation>
    <scope>NUCLEOTIDE SEQUENCE</scope>
</reference>
<dbReference type="AlphaFoldDB" id="A0A0E9RTR6"/>
<accession>A0A0E9RTR6</accession>
<name>A0A0E9RTR6_ANGAN</name>
<organism evidence="1">
    <name type="scientific">Anguilla anguilla</name>
    <name type="common">European freshwater eel</name>
    <name type="synonym">Muraena anguilla</name>
    <dbReference type="NCBI Taxonomy" id="7936"/>
    <lineage>
        <taxon>Eukaryota</taxon>
        <taxon>Metazoa</taxon>
        <taxon>Chordata</taxon>
        <taxon>Craniata</taxon>
        <taxon>Vertebrata</taxon>
        <taxon>Euteleostomi</taxon>
        <taxon>Actinopterygii</taxon>
        <taxon>Neopterygii</taxon>
        <taxon>Teleostei</taxon>
        <taxon>Anguilliformes</taxon>
        <taxon>Anguillidae</taxon>
        <taxon>Anguilla</taxon>
    </lineage>
</organism>
<evidence type="ECO:0000313" key="1">
    <source>
        <dbReference type="EMBL" id="JAH31693.1"/>
    </source>
</evidence>
<dbReference type="EMBL" id="GBXM01076884">
    <property type="protein sequence ID" value="JAH31693.1"/>
    <property type="molecule type" value="Transcribed_RNA"/>
</dbReference>
<proteinExistence type="predicted"/>